<dbReference type="EMBL" id="NIPO01000001">
    <property type="protein sequence ID" value="PJR04308.1"/>
    <property type="molecule type" value="Genomic_DNA"/>
</dbReference>
<dbReference type="RefSeq" id="WP_100677868.1">
    <property type="nucleotide sequence ID" value="NZ_NIPO01000001.1"/>
</dbReference>
<evidence type="ECO:0000313" key="2">
    <source>
        <dbReference type="Proteomes" id="UP000231960"/>
    </source>
</evidence>
<dbReference type="Proteomes" id="UP000231960">
    <property type="component" value="Unassembled WGS sequence"/>
</dbReference>
<dbReference type="OrthoDB" id="1072895at2"/>
<gene>
    <name evidence="1" type="ORF">CDL10_07010</name>
</gene>
<name>A0A2M9R608_9FLAO</name>
<evidence type="ECO:0000313" key="1">
    <source>
        <dbReference type="EMBL" id="PJR04308.1"/>
    </source>
</evidence>
<proteinExistence type="predicted"/>
<organism evidence="1 2">
    <name type="scientific">Avrilella dinanensis</name>
    <dbReference type="NCBI Taxonomy" id="2008672"/>
    <lineage>
        <taxon>Bacteria</taxon>
        <taxon>Pseudomonadati</taxon>
        <taxon>Bacteroidota</taxon>
        <taxon>Flavobacteriia</taxon>
        <taxon>Flavobacteriales</taxon>
        <taxon>Flavobacteriaceae</taxon>
        <taxon>Avrilella</taxon>
    </lineage>
</organism>
<dbReference type="AlphaFoldDB" id="A0A2M9R608"/>
<dbReference type="InterPro" id="IPR032483">
    <property type="entry name" value="DUF5053"/>
</dbReference>
<protein>
    <submittedName>
        <fullName evidence="1">DUF5053 domain-containing protein</fullName>
    </submittedName>
</protein>
<comment type="caution">
    <text evidence="1">The sequence shown here is derived from an EMBL/GenBank/DDBJ whole genome shotgun (WGS) entry which is preliminary data.</text>
</comment>
<keyword evidence="2" id="KW-1185">Reference proteome</keyword>
<accession>A0A2M9R608</accession>
<reference evidence="1 2" key="1">
    <citation type="submission" date="2017-06" db="EMBL/GenBank/DDBJ databases">
        <title>Description of Avrilella dinanensis gen. nov. sp. nov.</title>
        <authorList>
            <person name="Leyer C."/>
            <person name="Sassi M."/>
            <person name="Minet J."/>
            <person name="Kayal S."/>
            <person name="Cattoir V."/>
        </authorList>
    </citation>
    <scope>NUCLEOTIDE SEQUENCE [LARGE SCALE GENOMIC DNA]</scope>
    <source>
        <strain evidence="1 2">UR159</strain>
    </source>
</reference>
<sequence length="83" mass="9327">METTIDVRTKGTVKQKLSDILLDISMAKISTKYFEKSRSWLYHKLDGIDGNGKPTDFTAEEKETLRAALKDLSSRIDSCADSL</sequence>
<dbReference type="Pfam" id="PF16476">
    <property type="entry name" value="DUF5053"/>
    <property type="match status" value="1"/>
</dbReference>